<evidence type="ECO:0000256" key="5">
    <source>
        <dbReference type="ARBA" id="ARBA00022801"/>
    </source>
</evidence>
<dbReference type="SUPFAM" id="SSF51445">
    <property type="entry name" value="(Trans)glycosidases"/>
    <property type="match status" value="1"/>
</dbReference>
<keyword evidence="12" id="KW-1185">Reference proteome</keyword>
<evidence type="ECO:0000313" key="11">
    <source>
        <dbReference type="EMBL" id="CAD7240734.1"/>
    </source>
</evidence>
<evidence type="ECO:0000256" key="2">
    <source>
        <dbReference type="ARBA" id="ARBA00006285"/>
    </source>
</evidence>
<reference evidence="11" key="1">
    <citation type="submission" date="2020-11" db="EMBL/GenBank/DDBJ databases">
        <authorList>
            <person name="Tran Van P."/>
        </authorList>
    </citation>
    <scope>NUCLEOTIDE SEQUENCE</scope>
</reference>
<feature type="domain" description="Beta-hexosaminidase eukaryotic type N-terminal" evidence="10">
    <location>
        <begin position="38"/>
        <end position="80"/>
    </location>
</feature>
<dbReference type="Gene3D" id="3.20.20.80">
    <property type="entry name" value="Glycosidases"/>
    <property type="match status" value="2"/>
</dbReference>
<comment type="catalytic activity">
    <reaction evidence="1">
        <text>Hydrolysis of terminal non-reducing N-acetyl-D-hexosamine residues in N-acetyl-beta-D-hexosaminides.</text>
        <dbReference type="EC" id="3.2.1.52"/>
    </reaction>
</comment>
<dbReference type="GO" id="GO:0005975">
    <property type="term" value="P:carbohydrate metabolic process"/>
    <property type="evidence" value="ECO:0007669"/>
    <property type="project" value="InterPro"/>
</dbReference>
<dbReference type="GO" id="GO:0016231">
    <property type="term" value="F:beta-N-acetylglucosaminidase activity"/>
    <property type="evidence" value="ECO:0007669"/>
    <property type="project" value="TreeGrafter"/>
</dbReference>
<accession>A0A7R8WZ52</accession>
<evidence type="ECO:0000313" key="12">
    <source>
        <dbReference type="Proteomes" id="UP000677054"/>
    </source>
</evidence>
<protein>
    <recommendedName>
        <fullName evidence="3">beta-N-acetylhexosaminidase</fullName>
        <ecNumber evidence="3">3.2.1.52</ecNumber>
    </recommendedName>
</protein>
<evidence type="ECO:0000256" key="1">
    <source>
        <dbReference type="ARBA" id="ARBA00001231"/>
    </source>
</evidence>
<dbReference type="InterPro" id="IPR015883">
    <property type="entry name" value="Glyco_hydro_20_cat"/>
</dbReference>
<dbReference type="InterPro" id="IPR029018">
    <property type="entry name" value="Hex-like_dom2"/>
</dbReference>
<dbReference type="EC" id="3.2.1.52" evidence="3"/>
<dbReference type="GO" id="GO:0005886">
    <property type="term" value="C:plasma membrane"/>
    <property type="evidence" value="ECO:0007669"/>
    <property type="project" value="TreeGrafter"/>
</dbReference>
<dbReference type="InterPro" id="IPR029019">
    <property type="entry name" value="HEX_eukaryotic_N"/>
</dbReference>
<keyword evidence="4" id="KW-0732">Signal</keyword>
<dbReference type="EMBL" id="LR899574">
    <property type="protein sequence ID" value="CAD7240734.1"/>
    <property type="molecule type" value="Genomic_DNA"/>
</dbReference>
<dbReference type="InterPro" id="IPR017853">
    <property type="entry name" value="GH"/>
</dbReference>
<feature type="active site" description="Proton donor" evidence="8">
    <location>
        <position position="218"/>
    </location>
</feature>
<evidence type="ECO:0000256" key="8">
    <source>
        <dbReference type="PIRSR" id="PIRSR001093-1"/>
    </source>
</evidence>
<keyword evidence="5" id="KW-0378">Hydrolase</keyword>
<evidence type="ECO:0000256" key="6">
    <source>
        <dbReference type="ARBA" id="ARBA00023180"/>
    </source>
</evidence>
<dbReference type="EMBL" id="CAJPEV010000057">
    <property type="protein sequence ID" value="CAG0879766.1"/>
    <property type="molecule type" value="Genomic_DNA"/>
</dbReference>
<evidence type="ECO:0000256" key="4">
    <source>
        <dbReference type="ARBA" id="ARBA00022729"/>
    </source>
</evidence>
<dbReference type="Pfam" id="PF00728">
    <property type="entry name" value="Glyco_hydro_20"/>
    <property type="match status" value="1"/>
</dbReference>
<proteinExistence type="inferred from homology"/>
<dbReference type="Gene3D" id="3.30.379.10">
    <property type="entry name" value="Chitobiase/beta-hexosaminidase domain 2-like"/>
    <property type="match status" value="1"/>
</dbReference>
<sequence>MKHGIAGSSDVVVIIEKLVADEPLSQLYYYWFESPSLDLNLFTPEDYVLSLTRYENVSRAQILSQTFYGARHALETLSQLIAYDELHDSLQILESAMIIDGPVFPFRGVMLDTSRNYYNIDTLKRFVDGLSRNKLNVFHWHLTDSQSFPICLDSRPKFCQYGAYAPWKVYRAAEVKEIVEYSRVRGVRVIPEIDVLEDVYGDLLQMFDTDIIHMGGDEVVLQCWNESEEVKSWMSENNYTGFTENDFLRLWGEKFQSSAATAMKNANSGANKTMLLWASHLTGPGALTQYLNPDDYIIHVWEDMTVEKNKEHLKHMLENGFKIIVSNVEASYLDCGYGHWLGPPEKLNWCAPYKSWQAFYENDFLKISLELTADEIDPEVVKDLVLGGESIIWTETVHDHSLDGKVWPRSAAAAERYWSNPEGTWMDVEWRLTHQTERLAQFGIRTDAIRPEWCHQNSALCYLKNSTLPERQIST</sequence>
<evidence type="ECO:0000259" key="10">
    <source>
        <dbReference type="Pfam" id="PF14845"/>
    </source>
</evidence>
<dbReference type="PANTHER" id="PTHR22600">
    <property type="entry name" value="BETA-HEXOSAMINIDASE"/>
    <property type="match status" value="1"/>
</dbReference>
<gene>
    <name evidence="11" type="ORF">DSTB1V02_LOCUS745</name>
</gene>
<dbReference type="OrthoDB" id="428480at2759"/>
<organism evidence="11">
    <name type="scientific">Darwinula stevensoni</name>
    <dbReference type="NCBI Taxonomy" id="69355"/>
    <lineage>
        <taxon>Eukaryota</taxon>
        <taxon>Metazoa</taxon>
        <taxon>Ecdysozoa</taxon>
        <taxon>Arthropoda</taxon>
        <taxon>Crustacea</taxon>
        <taxon>Oligostraca</taxon>
        <taxon>Ostracoda</taxon>
        <taxon>Podocopa</taxon>
        <taxon>Podocopida</taxon>
        <taxon>Darwinulocopina</taxon>
        <taxon>Darwinuloidea</taxon>
        <taxon>Darwinulidae</taxon>
        <taxon>Darwinula</taxon>
    </lineage>
</organism>
<dbReference type="AlphaFoldDB" id="A0A7R8WZ52"/>
<evidence type="ECO:0000256" key="7">
    <source>
        <dbReference type="ARBA" id="ARBA00023295"/>
    </source>
</evidence>
<dbReference type="SUPFAM" id="SSF55545">
    <property type="entry name" value="beta-N-acetylhexosaminidase-like domain"/>
    <property type="match status" value="1"/>
</dbReference>
<dbReference type="Proteomes" id="UP000677054">
    <property type="component" value="Unassembled WGS sequence"/>
</dbReference>
<dbReference type="InterPro" id="IPR025705">
    <property type="entry name" value="Beta_hexosaminidase_sua/sub"/>
</dbReference>
<name>A0A7R8WZ52_9CRUS</name>
<comment type="similarity">
    <text evidence="2">Belongs to the glycosyl hydrolase 20 family.</text>
</comment>
<dbReference type="GO" id="GO:0030203">
    <property type="term" value="P:glycosaminoglycan metabolic process"/>
    <property type="evidence" value="ECO:0007669"/>
    <property type="project" value="TreeGrafter"/>
</dbReference>
<dbReference type="PRINTS" id="PR00738">
    <property type="entry name" value="GLHYDRLASE20"/>
</dbReference>
<evidence type="ECO:0000259" key="9">
    <source>
        <dbReference type="Pfam" id="PF00728"/>
    </source>
</evidence>
<keyword evidence="7" id="KW-0326">Glycosidase</keyword>
<evidence type="ECO:0000256" key="3">
    <source>
        <dbReference type="ARBA" id="ARBA00012663"/>
    </source>
</evidence>
<dbReference type="PIRSF" id="PIRSF001093">
    <property type="entry name" value="B-hxosamndse_ab_euk"/>
    <property type="match status" value="1"/>
</dbReference>
<dbReference type="PANTHER" id="PTHR22600:SF26">
    <property type="entry name" value="BETA-N-ACETYLHEXOSAMINIDASE"/>
    <property type="match status" value="1"/>
</dbReference>
<feature type="domain" description="Glycoside hydrolase family 20 catalytic" evidence="9">
    <location>
        <begin position="195"/>
        <end position="420"/>
    </location>
</feature>
<dbReference type="Pfam" id="PF14845">
    <property type="entry name" value="Glycohydro_20b2"/>
    <property type="match status" value="1"/>
</dbReference>
<keyword evidence="6" id="KW-0325">Glycoprotein</keyword>